<accession>A0ACC4BDE7</accession>
<name>A0ACC4BDE7_POPAL</name>
<evidence type="ECO:0000313" key="2">
    <source>
        <dbReference type="Proteomes" id="UP000309997"/>
    </source>
</evidence>
<keyword evidence="2" id="KW-1185">Reference proteome</keyword>
<sequence>MRPDACYIVFVIAASSTCLLVYCCSMLVLLAIYCWFVLGLLPSGQDLEAFCLVDVFLYCCFMESSLLRFLKLNASFCALFATGENVGLLLSPCGEADFMVHRGASCYYAHLWDRLYFGTFVLILCCSGGYVCLLGLNKLAASY</sequence>
<gene>
    <name evidence="1" type="ORF">D5086_021674</name>
</gene>
<dbReference type="EMBL" id="RCHU02000011">
    <property type="protein sequence ID" value="KAL3576391.1"/>
    <property type="molecule type" value="Genomic_DNA"/>
</dbReference>
<dbReference type="Proteomes" id="UP000309997">
    <property type="component" value="Unassembled WGS sequence"/>
</dbReference>
<organism evidence="1 2">
    <name type="scientific">Populus alba</name>
    <name type="common">White poplar</name>
    <dbReference type="NCBI Taxonomy" id="43335"/>
    <lineage>
        <taxon>Eukaryota</taxon>
        <taxon>Viridiplantae</taxon>
        <taxon>Streptophyta</taxon>
        <taxon>Embryophyta</taxon>
        <taxon>Tracheophyta</taxon>
        <taxon>Spermatophyta</taxon>
        <taxon>Magnoliopsida</taxon>
        <taxon>eudicotyledons</taxon>
        <taxon>Gunneridae</taxon>
        <taxon>Pentapetalae</taxon>
        <taxon>rosids</taxon>
        <taxon>fabids</taxon>
        <taxon>Malpighiales</taxon>
        <taxon>Salicaceae</taxon>
        <taxon>Saliceae</taxon>
        <taxon>Populus</taxon>
    </lineage>
</organism>
<proteinExistence type="predicted"/>
<protein>
    <submittedName>
        <fullName evidence="1">Uncharacterized protein</fullName>
    </submittedName>
</protein>
<comment type="caution">
    <text evidence="1">The sequence shown here is derived from an EMBL/GenBank/DDBJ whole genome shotgun (WGS) entry which is preliminary data.</text>
</comment>
<reference evidence="1 2" key="1">
    <citation type="journal article" date="2024" name="Plant Biotechnol. J.">
        <title>Genome and CRISPR/Cas9 system of a widespread forest tree (Populus alba) in the world.</title>
        <authorList>
            <person name="Liu Y.J."/>
            <person name="Jiang P.F."/>
            <person name="Han X.M."/>
            <person name="Li X.Y."/>
            <person name="Wang H.M."/>
            <person name="Wang Y.J."/>
            <person name="Wang X.X."/>
            <person name="Zeng Q.Y."/>
        </authorList>
    </citation>
    <scope>NUCLEOTIDE SEQUENCE [LARGE SCALE GENOMIC DNA]</scope>
    <source>
        <strain evidence="2">cv. PAL-ZL1</strain>
    </source>
</reference>
<evidence type="ECO:0000313" key="1">
    <source>
        <dbReference type="EMBL" id="KAL3576391.1"/>
    </source>
</evidence>